<name>A0A1H4S792_PSEAG</name>
<organism evidence="1 2">
    <name type="scientific">Pseudomonas anguilliseptica</name>
    <dbReference type="NCBI Taxonomy" id="53406"/>
    <lineage>
        <taxon>Bacteria</taxon>
        <taxon>Pseudomonadati</taxon>
        <taxon>Pseudomonadota</taxon>
        <taxon>Gammaproteobacteria</taxon>
        <taxon>Pseudomonadales</taxon>
        <taxon>Pseudomonadaceae</taxon>
        <taxon>Pseudomonas</taxon>
    </lineage>
</organism>
<dbReference type="Proteomes" id="UP000242849">
    <property type="component" value="Unassembled WGS sequence"/>
</dbReference>
<dbReference type="OrthoDB" id="6896047at2"/>
<dbReference type="AlphaFoldDB" id="A0A1H4S792"/>
<evidence type="ECO:0000313" key="2">
    <source>
        <dbReference type="Proteomes" id="UP000242849"/>
    </source>
</evidence>
<keyword evidence="2" id="KW-1185">Reference proteome</keyword>
<dbReference type="Pfam" id="PF11162">
    <property type="entry name" value="DUF2946"/>
    <property type="match status" value="1"/>
</dbReference>
<evidence type="ECO:0008006" key="3">
    <source>
        <dbReference type="Google" id="ProtNLM"/>
    </source>
</evidence>
<dbReference type="STRING" id="53406.SAMN05421553_0790"/>
<gene>
    <name evidence="1" type="ORF">SAMN05421553_0790</name>
</gene>
<dbReference type="InterPro" id="IPR021333">
    <property type="entry name" value="DUF2946"/>
</dbReference>
<sequence>MPRNRSFTADYRASWLALLAMLLLSVGPLLSQLTAPAEPAWLTELACGEHAGSHNDPLNHDALWAKCGYCTLLLNSPATGCASQTLALAAAIPADRHIAPVRSGVARSAIFPGSRSRAPPAYS</sequence>
<dbReference type="RefSeq" id="WP_090376948.1">
    <property type="nucleotide sequence ID" value="NZ_CP156749.1"/>
</dbReference>
<proteinExistence type="predicted"/>
<dbReference type="EMBL" id="FNSC01000001">
    <property type="protein sequence ID" value="SEC39864.1"/>
    <property type="molecule type" value="Genomic_DNA"/>
</dbReference>
<protein>
    <recommendedName>
        <fullName evidence="3">DUF2946 domain-containing protein</fullName>
    </recommendedName>
</protein>
<accession>A0A1H4S792</accession>
<evidence type="ECO:0000313" key="1">
    <source>
        <dbReference type="EMBL" id="SEC39864.1"/>
    </source>
</evidence>
<reference evidence="2" key="1">
    <citation type="submission" date="2016-10" db="EMBL/GenBank/DDBJ databases">
        <authorList>
            <person name="Varghese N."/>
            <person name="Submissions S."/>
        </authorList>
    </citation>
    <scope>NUCLEOTIDE SEQUENCE [LARGE SCALE GENOMIC DNA]</scope>
    <source>
        <strain evidence="2">DSM 12111</strain>
    </source>
</reference>